<gene>
    <name evidence="1" type="ORF">SAMN05444487_10458</name>
</gene>
<keyword evidence="2" id="KW-1185">Reference proteome</keyword>
<dbReference type="STRING" id="1048340.SAMN05444487_10458"/>
<dbReference type="EMBL" id="FNNQ01000004">
    <property type="protein sequence ID" value="SDW53531.1"/>
    <property type="molecule type" value="Genomic_DNA"/>
</dbReference>
<evidence type="ECO:0000313" key="2">
    <source>
        <dbReference type="Proteomes" id="UP000198534"/>
    </source>
</evidence>
<name>A0A1H2UBG8_9BACL</name>
<dbReference type="AlphaFoldDB" id="A0A1H2UBG8"/>
<proteinExistence type="predicted"/>
<dbReference type="Proteomes" id="UP000198534">
    <property type="component" value="Unassembled WGS sequence"/>
</dbReference>
<reference evidence="1 2" key="1">
    <citation type="submission" date="2016-10" db="EMBL/GenBank/DDBJ databases">
        <authorList>
            <person name="de Groot N.N."/>
        </authorList>
    </citation>
    <scope>NUCLEOTIDE SEQUENCE [LARGE SCALE GENOMIC DNA]</scope>
    <source>
        <strain evidence="1 2">DSM 45610</strain>
    </source>
</reference>
<protein>
    <submittedName>
        <fullName evidence="1">Uncharacterized protein</fullName>
    </submittedName>
</protein>
<evidence type="ECO:0000313" key="1">
    <source>
        <dbReference type="EMBL" id="SDW53531.1"/>
    </source>
</evidence>
<accession>A0A1H2UBG8</accession>
<sequence length="31" mass="3641">MKKGWETVVHGILDKGYGEDLLRREGQRKIK</sequence>
<organism evidence="1 2">
    <name type="scientific">Marininema mesophilum</name>
    <dbReference type="NCBI Taxonomy" id="1048340"/>
    <lineage>
        <taxon>Bacteria</taxon>
        <taxon>Bacillati</taxon>
        <taxon>Bacillota</taxon>
        <taxon>Bacilli</taxon>
        <taxon>Bacillales</taxon>
        <taxon>Thermoactinomycetaceae</taxon>
        <taxon>Marininema</taxon>
    </lineage>
</organism>